<reference evidence="3" key="1">
    <citation type="submission" date="2017-01" db="EMBL/GenBank/DDBJ databases">
        <authorList>
            <person name="Varghese N."/>
            <person name="Submissions S."/>
        </authorList>
    </citation>
    <scope>NUCLEOTIDE SEQUENCE [LARGE SCALE GENOMIC DNA]</scope>
    <source>
        <strain evidence="3">CGMCC 1.7737</strain>
    </source>
</reference>
<feature type="transmembrane region" description="Helical" evidence="1">
    <location>
        <begin position="30"/>
        <end position="51"/>
    </location>
</feature>
<keyword evidence="3" id="KW-1185">Reference proteome</keyword>
<dbReference type="Proteomes" id="UP000186914">
    <property type="component" value="Unassembled WGS sequence"/>
</dbReference>
<protein>
    <submittedName>
        <fullName evidence="2">Uncharacterized protein</fullName>
    </submittedName>
</protein>
<accession>A0A1N7EAS7</accession>
<dbReference type="OrthoDB" id="204569at2157"/>
<keyword evidence="1" id="KW-1133">Transmembrane helix</keyword>
<evidence type="ECO:0000256" key="1">
    <source>
        <dbReference type="SAM" id="Phobius"/>
    </source>
</evidence>
<sequence length="87" mass="9083">MPPSAPFFDRGTGTIDTTQLLVEAAPLAKLIGLFAAIALVPFAIAFLLGGYSIVGVLFTLVGQFILAVGSGIVLLYVVSRGMQLSRE</sequence>
<gene>
    <name evidence="2" type="ORF">SAMN05421858_4172</name>
</gene>
<proteinExistence type="predicted"/>
<name>A0A1N7EAS7_9EURY</name>
<organism evidence="2 3">
    <name type="scientific">Haladaptatus litoreus</name>
    <dbReference type="NCBI Taxonomy" id="553468"/>
    <lineage>
        <taxon>Archaea</taxon>
        <taxon>Methanobacteriati</taxon>
        <taxon>Methanobacteriota</taxon>
        <taxon>Stenosarchaea group</taxon>
        <taxon>Halobacteria</taxon>
        <taxon>Halobacteriales</taxon>
        <taxon>Haladaptataceae</taxon>
        <taxon>Haladaptatus</taxon>
    </lineage>
</organism>
<evidence type="ECO:0000313" key="2">
    <source>
        <dbReference type="EMBL" id="SIR85129.1"/>
    </source>
</evidence>
<dbReference type="EMBL" id="FTNO01000005">
    <property type="protein sequence ID" value="SIR85129.1"/>
    <property type="molecule type" value="Genomic_DNA"/>
</dbReference>
<keyword evidence="1" id="KW-0472">Membrane</keyword>
<dbReference type="AlphaFoldDB" id="A0A1N7EAS7"/>
<evidence type="ECO:0000313" key="3">
    <source>
        <dbReference type="Proteomes" id="UP000186914"/>
    </source>
</evidence>
<feature type="transmembrane region" description="Helical" evidence="1">
    <location>
        <begin position="57"/>
        <end position="78"/>
    </location>
</feature>
<keyword evidence="1" id="KW-0812">Transmembrane</keyword>
<dbReference type="RefSeq" id="WP_076432181.1">
    <property type="nucleotide sequence ID" value="NZ_FTNO01000005.1"/>
</dbReference>